<dbReference type="EMBL" id="JAVRIC010000080">
    <property type="protein sequence ID" value="MDT0499326.1"/>
    <property type="molecule type" value="Genomic_DNA"/>
</dbReference>
<name>A0ABU2WN89_9GAMM</name>
<sequence length="126" mass="13976">HETAFYVCTRALSAPQAARAIFETAKDGIDPEPALKRWVSWARRCRLAPFKRLGATVRNHLRGIVNSVRLGLSNGMAESINSKVQAAIARARGFRTHRHLMTIIYLTCSKLSHLPAPPYARLATAL</sequence>
<protein>
    <submittedName>
        <fullName evidence="2">Transposase</fullName>
    </submittedName>
</protein>
<evidence type="ECO:0000313" key="2">
    <source>
        <dbReference type="EMBL" id="MDT0499326.1"/>
    </source>
</evidence>
<gene>
    <name evidence="2" type="ORF">RM530_18460</name>
</gene>
<organism evidence="2 3">
    <name type="scientific">Banduia mediterranea</name>
    <dbReference type="NCBI Taxonomy" id="3075609"/>
    <lineage>
        <taxon>Bacteria</taxon>
        <taxon>Pseudomonadati</taxon>
        <taxon>Pseudomonadota</taxon>
        <taxon>Gammaproteobacteria</taxon>
        <taxon>Nevskiales</taxon>
        <taxon>Algiphilaceae</taxon>
        <taxon>Banduia</taxon>
    </lineage>
</organism>
<evidence type="ECO:0000259" key="1">
    <source>
        <dbReference type="Pfam" id="PF01610"/>
    </source>
</evidence>
<dbReference type="Pfam" id="PF01610">
    <property type="entry name" value="DDE_Tnp_ISL3"/>
    <property type="match status" value="1"/>
</dbReference>
<dbReference type="PANTHER" id="PTHR33498:SF1">
    <property type="entry name" value="TRANSPOSASE FOR INSERTION SEQUENCE ELEMENT IS1557"/>
    <property type="match status" value="1"/>
</dbReference>
<reference evidence="2 3" key="1">
    <citation type="submission" date="2023-09" db="EMBL/GenBank/DDBJ databases">
        <authorList>
            <person name="Rey-Velasco X."/>
        </authorList>
    </citation>
    <scope>NUCLEOTIDE SEQUENCE [LARGE SCALE GENOMIC DNA]</scope>
    <source>
        <strain evidence="2 3">W345</strain>
    </source>
</reference>
<dbReference type="InterPro" id="IPR047951">
    <property type="entry name" value="Transpos_ISL3"/>
</dbReference>
<keyword evidence="3" id="KW-1185">Reference proteome</keyword>
<dbReference type="PANTHER" id="PTHR33498">
    <property type="entry name" value="TRANSPOSASE FOR INSERTION SEQUENCE ELEMENT IS1557"/>
    <property type="match status" value="1"/>
</dbReference>
<evidence type="ECO:0000313" key="3">
    <source>
        <dbReference type="Proteomes" id="UP001254608"/>
    </source>
</evidence>
<dbReference type="RefSeq" id="WP_311366734.1">
    <property type="nucleotide sequence ID" value="NZ_JAVRIC010000080.1"/>
</dbReference>
<accession>A0ABU2WN89</accession>
<proteinExistence type="predicted"/>
<dbReference type="Proteomes" id="UP001254608">
    <property type="component" value="Unassembled WGS sequence"/>
</dbReference>
<comment type="caution">
    <text evidence="2">The sequence shown here is derived from an EMBL/GenBank/DDBJ whole genome shotgun (WGS) entry which is preliminary data.</text>
</comment>
<feature type="non-terminal residue" evidence="2">
    <location>
        <position position="1"/>
    </location>
</feature>
<feature type="domain" description="Transposase IS204/IS1001/IS1096/IS1165 DDE" evidence="1">
    <location>
        <begin position="16"/>
        <end position="104"/>
    </location>
</feature>
<dbReference type="InterPro" id="IPR002560">
    <property type="entry name" value="Transposase_DDE"/>
</dbReference>